<evidence type="ECO:0000313" key="1">
    <source>
        <dbReference type="EMBL" id="GKX48001.1"/>
    </source>
</evidence>
<organism evidence="2 4">
    <name type="scientific">Pectobacterium carotovorum subsp. carotovorum</name>
    <name type="common">Erwinia carotovora subsp. carotovora</name>
    <dbReference type="NCBI Taxonomy" id="555"/>
    <lineage>
        <taxon>Bacteria</taxon>
        <taxon>Pseudomonadati</taxon>
        <taxon>Pseudomonadota</taxon>
        <taxon>Gammaproteobacteria</taxon>
        <taxon>Enterobacterales</taxon>
        <taxon>Pectobacteriaceae</taxon>
        <taxon>Pectobacterium</taxon>
    </lineage>
</organism>
<protein>
    <submittedName>
        <fullName evidence="2">Uncharacterized protein</fullName>
    </submittedName>
</protein>
<reference evidence="2" key="2">
    <citation type="submission" date="2023-02" db="EMBL/GenBank/DDBJ databases">
        <title>Pectobacterium carotovorum subsp. carotovorum NBRC 12380.</title>
        <authorList>
            <person name="Ichikawa N."/>
            <person name="Sato H."/>
            <person name="Tonouchi N."/>
        </authorList>
    </citation>
    <scope>NUCLEOTIDE SEQUENCE</scope>
    <source>
        <strain evidence="2">NBRC 12380</strain>
    </source>
</reference>
<comment type="caution">
    <text evidence="2">The sequence shown here is derived from an EMBL/GenBank/DDBJ whole genome shotgun (WGS) entry which is preliminary data.</text>
</comment>
<name>A0AAI9PFG7_PECCC</name>
<dbReference type="RefSeq" id="WP_261867046.1">
    <property type="nucleotide sequence ID" value="NZ_BRLF01000006.1"/>
</dbReference>
<dbReference type="EMBL" id="BRLF01000006">
    <property type="protein sequence ID" value="GKX48001.1"/>
    <property type="molecule type" value="Genomic_DNA"/>
</dbReference>
<dbReference type="Proteomes" id="UP001165145">
    <property type="component" value="Unassembled WGS sequence"/>
</dbReference>
<dbReference type="InterPro" id="IPR009384">
    <property type="entry name" value="SwrD-like"/>
</dbReference>
<keyword evidence="3" id="KW-1185">Reference proteome</keyword>
<evidence type="ECO:0000313" key="3">
    <source>
        <dbReference type="Proteomes" id="UP001058167"/>
    </source>
</evidence>
<dbReference type="EMBL" id="BSRL01000006">
    <property type="protein sequence ID" value="GLV70445.1"/>
    <property type="molecule type" value="Genomic_DNA"/>
</dbReference>
<gene>
    <name evidence="2" type="ORF">Pcaca03_28890</name>
    <name evidence="1" type="ORF">SOASR016_27530</name>
</gene>
<reference evidence="1" key="1">
    <citation type="submission" date="2022-06" db="EMBL/GenBank/DDBJ databases">
        <title>Draft genome sequences of Pectobacterium carotovorum subsp. carotovorum str. NBRC12380.</title>
        <authorList>
            <person name="Wakabayashi Y."/>
            <person name="Kojima K."/>
        </authorList>
    </citation>
    <scope>NUCLEOTIDE SEQUENCE</scope>
    <source>
        <strain evidence="1">NBRC 12380</strain>
    </source>
</reference>
<proteinExistence type="predicted"/>
<dbReference type="AlphaFoldDB" id="A0AAI9PFG7"/>
<accession>A0AAI9PFG7</accession>
<evidence type="ECO:0000313" key="2">
    <source>
        <dbReference type="EMBL" id="GLV70445.1"/>
    </source>
</evidence>
<sequence length="89" mass="10156">MRIIKLTMPCTVEKQGDYGWEPSIIYEPIYIVSEHIESLIPHGHTSIKMTSGEKITVQESVEDICYLLCASVFGSNELEERRRMHGGNE</sequence>
<dbReference type="Pfam" id="PF06289">
    <property type="entry name" value="FlbD"/>
    <property type="match status" value="1"/>
</dbReference>
<evidence type="ECO:0000313" key="4">
    <source>
        <dbReference type="Proteomes" id="UP001165145"/>
    </source>
</evidence>
<dbReference type="Proteomes" id="UP001058167">
    <property type="component" value="Unassembled WGS sequence"/>
</dbReference>